<proteinExistence type="predicted"/>
<reference evidence="3" key="1">
    <citation type="submission" date="2016-07" db="EMBL/GenBank/DDBJ databases">
        <authorList>
            <person name="Florea S."/>
            <person name="Webb J.S."/>
            <person name="Jaromczyk J."/>
            <person name="Schardl C.L."/>
        </authorList>
    </citation>
    <scope>NUCLEOTIDE SEQUENCE [LARGE SCALE GENOMIC DNA]</scope>
    <source>
        <strain evidence="3">CY1</strain>
    </source>
</reference>
<dbReference type="AlphaFoldDB" id="A0A1V4H8Z2"/>
<evidence type="ECO:0000313" key="2">
    <source>
        <dbReference type="EMBL" id="OPH47633.1"/>
    </source>
</evidence>
<dbReference type="EMBL" id="MBTG01000056">
    <property type="protein sequence ID" value="OPH47633.1"/>
    <property type="molecule type" value="Genomic_DNA"/>
</dbReference>
<name>A0A1V4H8Z2_9BACL</name>
<sequence>MSIKRLSAMTVKPTTATGNATAGDVRATKTFSSDADVDLMGSVPDRGAVIITPSGTNQIAIPDGIHSGSVVSQVSVPANKVLTGTTIAGTAGTMTNNGTPTIVPTRSNITLAEGYYGPTTTVQGVPVDASKVLSGTTIAGTAGTMPNQPVLNAATGHATALNSSAGQYTAGNPNVRCYLMPPAGYYDGATWVAQDQPAIIPSNIASDVTILGVTGNVPKPVYVSLPTPRYVQNFNGTSEILKSAQINVTGQISISMNLGSTYNNGVYAYLFLYKNGLRIGNPDGYYSNQPYPGLAVGLSIAVNAGDVIEVSARAESSSGGATVGNFLITNTLSSPTNASNLKEGGRS</sequence>
<gene>
    <name evidence="2" type="ORF">BC351_10615</name>
</gene>
<keyword evidence="3" id="KW-1185">Reference proteome</keyword>
<dbReference type="RefSeq" id="WP_079420298.1">
    <property type="nucleotide sequence ID" value="NZ_MBTG01000056.1"/>
</dbReference>
<dbReference type="STRING" id="1469647.BC351_10615"/>
<organism evidence="2 3">
    <name type="scientific">Paenibacillus ferrarius</name>
    <dbReference type="NCBI Taxonomy" id="1469647"/>
    <lineage>
        <taxon>Bacteria</taxon>
        <taxon>Bacillati</taxon>
        <taxon>Bacillota</taxon>
        <taxon>Bacilli</taxon>
        <taxon>Bacillales</taxon>
        <taxon>Paenibacillaceae</taxon>
        <taxon>Paenibacillus</taxon>
    </lineage>
</organism>
<dbReference type="OrthoDB" id="2630931at2"/>
<evidence type="ECO:0000313" key="3">
    <source>
        <dbReference type="Proteomes" id="UP000190626"/>
    </source>
</evidence>
<evidence type="ECO:0000256" key="1">
    <source>
        <dbReference type="SAM" id="MobiDB-lite"/>
    </source>
</evidence>
<protein>
    <submittedName>
        <fullName evidence="2">Uncharacterized protein</fullName>
    </submittedName>
</protein>
<dbReference type="Proteomes" id="UP000190626">
    <property type="component" value="Unassembled WGS sequence"/>
</dbReference>
<feature type="region of interest" description="Disordered" evidence="1">
    <location>
        <begin position="1"/>
        <end position="20"/>
    </location>
</feature>
<comment type="caution">
    <text evidence="2">The sequence shown here is derived from an EMBL/GenBank/DDBJ whole genome shotgun (WGS) entry which is preliminary data.</text>
</comment>
<accession>A0A1V4H8Z2</accession>